<protein>
    <submittedName>
        <fullName evidence="8">Zinc induced facilitator-like 1</fullName>
    </submittedName>
</protein>
<evidence type="ECO:0000256" key="6">
    <source>
        <dbReference type="SAM" id="Phobius"/>
    </source>
</evidence>
<feature type="transmembrane region" description="Helical" evidence="6">
    <location>
        <begin position="173"/>
        <end position="192"/>
    </location>
</feature>
<feature type="transmembrane region" description="Helical" evidence="6">
    <location>
        <begin position="452"/>
        <end position="473"/>
    </location>
</feature>
<dbReference type="PANTHER" id="PTHR23504">
    <property type="entry name" value="MAJOR FACILITATOR SUPERFAMILY DOMAIN-CONTAINING PROTEIN 10"/>
    <property type="match status" value="1"/>
</dbReference>
<feature type="transmembrane region" description="Helical" evidence="6">
    <location>
        <begin position="38"/>
        <end position="62"/>
    </location>
</feature>
<comment type="subcellular location">
    <subcellularLocation>
        <location evidence="1">Membrane</location>
        <topology evidence="1">Multi-pass membrane protein</topology>
    </subcellularLocation>
</comment>
<dbReference type="GO" id="GO:0016020">
    <property type="term" value="C:membrane"/>
    <property type="evidence" value="ECO:0007669"/>
    <property type="project" value="UniProtKB-SubCell"/>
</dbReference>
<dbReference type="InterPro" id="IPR020846">
    <property type="entry name" value="MFS_dom"/>
</dbReference>
<dbReference type="PANTHER" id="PTHR23504:SF15">
    <property type="entry name" value="MAJOR FACILITATOR SUPERFAMILY (MFS) PROFILE DOMAIN-CONTAINING PROTEIN"/>
    <property type="match status" value="1"/>
</dbReference>
<keyword evidence="2" id="KW-0813">Transport</keyword>
<dbReference type="EMBL" id="JAMFTS010000002">
    <property type="protein sequence ID" value="KAJ4787064.1"/>
    <property type="molecule type" value="Genomic_DNA"/>
</dbReference>
<proteinExistence type="predicted"/>
<keyword evidence="4 6" id="KW-1133">Transmembrane helix</keyword>
<evidence type="ECO:0000256" key="1">
    <source>
        <dbReference type="ARBA" id="ARBA00004141"/>
    </source>
</evidence>
<keyword evidence="3 6" id="KW-0812">Transmembrane</keyword>
<accession>A0AAV8F1Z2</accession>
<feature type="transmembrane region" description="Helical" evidence="6">
    <location>
        <begin position="108"/>
        <end position="127"/>
    </location>
</feature>
<dbReference type="PROSITE" id="PS50850">
    <property type="entry name" value="MFS"/>
    <property type="match status" value="1"/>
</dbReference>
<feature type="transmembrane region" description="Helical" evidence="6">
    <location>
        <begin position="411"/>
        <end position="437"/>
    </location>
</feature>
<feature type="transmembrane region" description="Helical" evidence="6">
    <location>
        <begin position="212"/>
        <end position="234"/>
    </location>
</feature>
<evidence type="ECO:0000256" key="3">
    <source>
        <dbReference type="ARBA" id="ARBA00022692"/>
    </source>
</evidence>
<feature type="transmembrane region" description="Helical" evidence="6">
    <location>
        <begin position="373"/>
        <end position="399"/>
    </location>
</feature>
<feature type="transmembrane region" description="Helical" evidence="6">
    <location>
        <begin position="280"/>
        <end position="300"/>
    </location>
</feature>
<dbReference type="Proteomes" id="UP001140206">
    <property type="component" value="Chromosome 2"/>
</dbReference>
<dbReference type="Pfam" id="PF07690">
    <property type="entry name" value="MFS_1"/>
    <property type="match status" value="1"/>
</dbReference>
<evidence type="ECO:0000259" key="7">
    <source>
        <dbReference type="PROSITE" id="PS50850"/>
    </source>
</evidence>
<gene>
    <name evidence="8" type="ORF">LUZ62_038310</name>
</gene>
<feature type="transmembrane region" description="Helical" evidence="6">
    <location>
        <begin position="346"/>
        <end position="367"/>
    </location>
</feature>
<organism evidence="8 9">
    <name type="scientific">Rhynchospora pubera</name>
    <dbReference type="NCBI Taxonomy" id="906938"/>
    <lineage>
        <taxon>Eukaryota</taxon>
        <taxon>Viridiplantae</taxon>
        <taxon>Streptophyta</taxon>
        <taxon>Embryophyta</taxon>
        <taxon>Tracheophyta</taxon>
        <taxon>Spermatophyta</taxon>
        <taxon>Magnoliopsida</taxon>
        <taxon>Liliopsida</taxon>
        <taxon>Poales</taxon>
        <taxon>Cyperaceae</taxon>
        <taxon>Cyperoideae</taxon>
        <taxon>Rhynchosporeae</taxon>
        <taxon>Rhynchospora</taxon>
    </lineage>
</organism>
<dbReference type="SUPFAM" id="SSF103473">
    <property type="entry name" value="MFS general substrate transporter"/>
    <property type="match status" value="1"/>
</dbReference>
<feature type="transmembrane region" description="Helical" evidence="6">
    <location>
        <begin position="74"/>
        <end position="96"/>
    </location>
</feature>
<dbReference type="InterPro" id="IPR036259">
    <property type="entry name" value="MFS_trans_sf"/>
</dbReference>
<keyword evidence="5 6" id="KW-0472">Membrane</keyword>
<dbReference type="Gene3D" id="1.20.1250.20">
    <property type="entry name" value="MFS general substrate transporter like domains"/>
    <property type="match status" value="1"/>
</dbReference>
<feature type="domain" description="Major facilitator superfamily (MFS) profile" evidence="7">
    <location>
        <begin position="36"/>
        <end position="476"/>
    </location>
</feature>
<dbReference type="AlphaFoldDB" id="A0AAV8F1Z2"/>
<feature type="transmembrane region" description="Helical" evidence="6">
    <location>
        <begin position="320"/>
        <end position="339"/>
    </location>
</feature>
<sequence length="478" mass="52660">MVGSSQEPLLEVYYDNCPGCIQDKKNECARGIPYREFFFVWLIMFATVLPVACLFPFLYFMIRDLKIAKRVEDIGFYAGFVGASFMLGRALTSTVWGIIADRYGRKPVMVIGTITVIIFNTLFGLSVNYWMAIITRFLLGALNGLIGPIKAYAIEVCNKEHQALGIGVSKKLVTPWGVALVMGPAIGGYLSQPAEKFPNVFSTVPLFNWFPYFLPCLCISLIAVAALIGCIWLPETLHTHGIDKQVESIEASTESNKKETMGPSPPKQNLLKNWPLMSSILLFCIFSLDDMAFTEIFSLWAESDKRFGGLSFPSEDTGQVFVVSGFSLLLVQLFIYARLNRLLGPIILARICAALSIPLLFGFPFMTYLSGPILSVVVNCASLLKNILSVTIVNGTFILQNNAVPQDQRGAANGISITAMSLFKAVAPAAAGAIFSWAQKRQQAAFLPGDQMVFFILSVVELIGLIWTFRPFLGLPEK</sequence>
<reference evidence="8" key="1">
    <citation type="submission" date="2022-08" db="EMBL/GenBank/DDBJ databases">
        <authorList>
            <person name="Marques A."/>
        </authorList>
    </citation>
    <scope>NUCLEOTIDE SEQUENCE</scope>
    <source>
        <strain evidence="8">RhyPub2mFocal</strain>
        <tissue evidence="8">Leaves</tissue>
    </source>
</reference>
<evidence type="ECO:0000256" key="2">
    <source>
        <dbReference type="ARBA" id="ARBA00022448"/>
    </source>
</evidence>
<keyword evidence="9" id="KW-1185">Reference proteome</keyword>
<evidence type="ECO:0000256" key="5">
    <source>
        <dbReference type="ARBA" id="ARBA00023136"/>
    </source>
</evidence>
<dbReference type="InterPro" id="IPR011701">
    <property type="entry name" value="MFS"/>
</dbReference>
<evidence type="ECO:0000256" key="4">
    <source>
        <dbReference type="ARBA" id="ARBA00022989"/>
    </source>
</evidence>
<dbReference type="CDD" id="cd17330">
    <property type="entry name" value="MFS_SLC46_TetA_like"/>
    <property type="match status" value="1"/>
</dbReference>
<name>A0AAV8F1Z2_9POAL</name>
<evidence type="ECO:0000313" key="8">
    <source>
        <dbReference type="EMBL" id="KAJ4787064.1"/>
    </source>
</evidence>
<dbReference type="GO" id="GO:0022857">
    <property type="term" value="F:transmembrane transporter activity"/>
    <property type="evidence" value="ECO:0007669"/>
    <property type="project" value="InterPro"/>
</dbReference>
<comment type="caution">
    <text evidence="8">The sequence shown here is derived from an EMBL/GenBank/DDBJ whole genome shotgun (WGS) entry which is preliminary data.</text>
</comment>
<evidence type="ECO:0000313" key="9">
    <source>
        <dbReference type="Proteomes" id="UP001140206"/>
    </source>
</evidence>